<evidence type="ECO:0000256" key="6">
    <source>
        <dbReference type="PROSITE-ProRule" id="PRU01091"/>
    </source>
</evidence>
<reference evidence="8 9" key="1">
    <citation type="submission" date="2016-06" db="EMBL/GenBank/DDBJ databases">
        <title>Four novel species of enterococci isolated from chicken manure.</title>
        <authorList>
            <person name="Van Tyne D."/>
        </authorList>
    </citation>
    <scope>NUCLEOTIDE SEQUENCE [LARGE SCALE GENOMIC DNA]</scope>
    <source>
        <strain evidence="8 9">CU12B</strain>
    </source>
</reference>
<dbReference type="SUPFAM" id="SSF46894">
    <property type="entry name" value="C-terminal effector domain of the bipartite response regulators"/>
    <property type="match status" value="1"/>
</dbReference>
<proteinExistence type="predicted"/>
<keyword evidence="1" id="KW-0597">Phosphoprotein</keyword>
<comment type="caution">
    <text evidence="8">The sequence shown here is derived from an EMBL/GenBank/DDBJ whole genome shotgun (WGS) entry which is preliminary data.</text>
</comment>
<keyword evidence="5" id="KW-0804">Transcription</keyword>
<keyword evidence="2" id="KW-0902">Two-component regulatory system</keyword>
<dbReference type="Pfam" id="PF00486">
    <property type="entry name" value="Trans_reg_C"/>
    <property type="match status" value="1"/>
</dbReference>
<evidence type="ECO:0000256" key="2">
    <source>
        <dbReference type="ARBA" id="ARBA00023012"/>
    </source>
</evidence>
<dbReference type="InterPro" id="IPR016032">
    <property type="entry name" value="Sig_transdc_resp-reg_C-effctor"/>
</dbReference>
<dbReference type="Proteomes" id="UP000782705">
    <property type="component" value="Unassembled WGS sequence"/>
</dbReference>
<feature type="domain" description="OmpR/PhoB-type" evidence="7">
    <location>
        <begin position="116"/>
        <end position="215"/>
    </location>
</feature>
<evidence type="ECO:0000256" key="4">
    <source>
        <dbReference type="ARBA" id="ARBA00023125"/>
    </source>
</evidence>
<dbReference type="PANTHER" id="PTHR48111:SF1">
    <property type="entry name" value="TWO-COMPONENT RESPONSE REGULATOR ORR33"/>
    <property type="match status" value="1"/>
</dbReference>
<gene>
    <name evidence="8" type="ORF">BAU17_08755</name>
</gene>
<dbReference type="InterPro" id="IPR036388">
    <property type="entry name" value="WH-like_DNA-bd_sf"/>
</dbReference>
<keyword evidence="3" id="KW-0805">Transcription regulation</keyword>
<dbReference type="InterPro" id="IPR001867">
    <property type="entry name" value="OmpR/PhoB-type_DNA-bd"/>
</dbReference>
<keyword evidence="9" id="KW-1185">Reference proteome</keyword>
<protein>
    <submittedName>
        <fullName evidence="8">Transcriptional regulator</fullName>
    </submittedName>
</protein>
<dbReference type="SMART" id="SM00862">
    <property type="entry name" value="Trans_reg_C"/>
    <property type="match status" value="1"/>
</dbReference>
<evidence type="ECO:0000259" key="7">
    <source>
        <dbReference type="PROSITE" id="PS51755"/>
    </source>
</evidence>
<evidence type="ECO:0000256" key="1">
    <source>
        <dbReference type="ARBA" id="ARBA00022553"/>
    </source>
</evidence>
<keyword evidence="4 6" id="KW-0238">DNA-binding</keyword>
<evidence type="ECO:0000256" key="3">
    <source>
        <dbReference type="ARBA" id="ARBA00023015"/>
    </source>
</evidence>
<feature type="DNA-binding region" description="OmpR/PhoB-type" evidence="6">
    <location>
        <begin position="116"/>
        <end position="215"/>
    </location>
</feature>
<name>A0ABQ6YYT7_9ENTE</name>
<organism evidence="8 9">
    <name type="scientific">Candidatus Enterococcus willemsii</name>
    <dbReference type="NCBI Taxonomy" id="1857215"/>
    <lineage>
        <taxon>Bacteria</taxon>
        <taxon>Bacillati</taxon>
        <taxon>Bacillota</taxon>
        <taxon>Bacilli</taxon>
        <taxon>Lactobacillales</taxon>
        <taxon>Enterococcaceae</taxon>
        <taxon>Enterococcus</taxon>
    </lineage>
</organism>
<dbReference type="Gene3D" id="1.10.10.10">
    <property type="entry name" value="Winged helix-like DNA-binding domain superfamily/Winged helix DNA-binding domain"/>
    <property type="match status" value="1"/>
</dbReference>
<evidence type="ECO:0000313" key="9">
    <source>
        <dbReference type="Proteomes" id="UP000782705"/>
    </source>
</evidence>
<dbReference type="InterPro" id="IPR039420">
    <property type="entry name" value="WalR-like"/>
</dbReference>
<dbReference type="PANTHER" id="PTHR48111">
    <property type="entry name" value="REGULATOR OF RPOS"/>
    <property type="match status" value="1"/>
</dbReference>
<evidence type="ECO:0000313" key="8">
    <source>
        <dbReference type="EMBL" id="KAF1303304.1"/>
    </source>
</evidence>
<sequence>MNIQLLSQTEKFEEYRHWLQTELPFTTCSLSNQIEPNQDIILLFPEQFQSNTWRQIVEESKERTWYIFLEENLTENERCQLLNEGVDLIWPFHLSPRELLARLKAILRLIENYQLPEALHYNGEELVLQTNTQQVYVEGKEVLLTASEYQLLLQFMQHPNRIYSRDELLVLLNNQRGMHRAIDTHIKNLRRKIELSNRSFDYIKTVHGRGYRFQYQEE</sequence>
<dbReference type="EMBL" id="MAEL01000042">
    <property type="protein sequence ID" value="KAF1303304.1"/>
    <property type="molecule type" value="Genomic_DNA"/>
</dbReference>
<evidence type="ECO:0000256" key="5">
    <source>
        <dbReference type="ARBA" id="ARBA00023163"/>
    </source>
</evidence>
<dbReference type="RefSeq" id="WP_161902319.1">
    <property type="nucleotide sequence ID" value="NZ_MAEL01000042.1"/>
</dbReference>
<dbReference type="PROSITE" id="PS51755">
    <property type="entry name" value="OMPR_PHOB"/>
    <property type="match status" value="1"/>
</dbReference>
<dbReference type="CDD" id="cd00383">
    <property type="entry name" value="trans_reg_C"/>
    <property type="match status" value="1"/>
</dbReference>
<accession>A0ABQ6YYT7</accession>